<keyword evidence="2 5" id="KW-0808">Transferase</keyword>
<dbReference type="GO" id="GO:0008690">
    <property type="term" value="F:3-deoxy-manno-octulosonate cytidylyltransferase activity"/>
    <property type="evidence" value="ECO:0007669"/>
    <property type="project" value="UniProtKB-UniRule"/>
</dbReference>
<evidence type="ECO:0000256" key="3">
    <source>
        <dbReference type="ARBA" id="ARBA00022695"/>
    </source>
</evidence>
<dbReference type="NCBIfam" id="TIGR00466">
    <property type="entry name" value="kdsB"/>
    <property type="match status" value="1"/>
</dbReference>
<keyword evidence="5" id="KW-0963">Cytoplasm</keyword>
<evidence type="ECO:0000256" key="4">
    <source>
        <dbReference type="ARBA" id="ARBA00022985"/>
    </source>
</evidence>
<protein>
    <recommendedName>
        <fullName evidence="5">3-deoxy-manno-octulosonate cytidylyltransferase</fullName>
        <ecNumber evidence="5">2.7.7.38</ecNumber>
    </recommendedName>
    <alternativeName>
        <fullName evidence="5">CMP-2-keto-3-deoxyoctulosonic acid synthase</fullName>
        <shortName evidence="5">CKS</shortName>
        <shortName evidence="5">CMP-KDO synthase</shortName>
    </alternativeName>
</protein>
<comment type="function">
    <text evidence="5">Activates KDO (a required 8-carbon sugar) for incorporation into bacterial lipopolysaccharide in Gram-negative bacteria.</text>
</comment>
<keyword evidence="7" id="KW-1185">Reference proteome</keyword>
<evidence type="ECO:0000313" key="6">
    <source>
        <dbReference type="EMBL" id="RLV59272.1"/>
    </source>
</evidence>
<proteinExistence type="inferred from homology"/>
<dbReference type="GO" id="GO:0016020">
    <property type="term" value="C:membrane"/>
    <property type="evidence" value="ECO:0007669"/>
    <property type="project" value="UniProtKB-SubCell"/>
</dbReference>
<comment type="subcellular location">
    <subcellularLocation>
        <location evidence="5">Cytoplasm</location>
    </subcellularLocation>
    <subcellularLocation>
        <location evidence="1">Membrane</location>
    </subcellularLocation>
</comment>
<evidence type="ECO:0000256" key="5">
    <source>
        <dbReference type="HAMAP-Rule" id="MF_00057"/>
    </source>
</evidence>
<dbReference type="Pfam" id="PF02348">
    <property type="entry name" value="CTP_transf_3"/>
    <property type="match status" value="1"/>
</dbReference>
<dbReference type="InterPro" id="IPR029044">
    <property type="entry name" value="Nucleotide-diphossugar_trans"/>
</dbReference>
<evidence type="ECO:0000313" key="7">
    <source>
        <dbReference type="Proteomes" id="UP000281474"/>
    </source>
</evidence>
<dbReference type="OrthoDB" id="9815559at2"/>
<dbReference type="GO" id="GO:0005829">
    <property type="term" value="C:cytosol"/>
    <property type="evidence" value="ECO:0007669"/>
    <property type="project" value="TreeGrafter"/>
</dbReference>
<sequence length="245" mass="27402">MNFTLIIPARYGSTRFPGKPLASIAGKPMIQHVYERASLAKGLANIVVATDDERIRAVVEGFGGKVVMTNPDAATGTDRINEAIAKLGLPDDEIIINLQGDQPLVDPISIEQLIALFKKHPGEFEMATLAYQITNSKDIDDPMQVKVVFDNQHHALYFSRSRIPFGRDTRDYPVYKHIGMYAYTSRFIQEFATLPHGNLEQLEKLEQLRALEHGHKIKIAISAFNSQEVDTPEDVKKCEARLAVD</sequence>
<dbReference type="FunFam" id="3.90.550.10:FF:000011">
    <property type="entry name" value="3-deoxy-manno-octulosonate cytidylyltransferase"/>
    <property type="match status" value="1"/>
</dbReference>
<keyword evidence="4 5" id="KW-0448">Lipopolysaccharide biosynthesis</keyword>
<dbReference type="PANTHER" id="PTHR42866">
    <property type="entry name" value="3-DEOXY-MANNO-OCTULOSONATE CYTIDYLYLTRANSFERASE"/>
    <property type="match status" value="1"/>
</dbReference>
<organism evidence="6 7">
    <name type="scientific">Parashewanella curva</name>
    <dbReference type="NCBI Taxonomy" id="2338552"/>
    <lineage>
        <taxon>Bacteria</taxon>
        <taxon>Pseudomonadati</taxon>
        <taxon>Pseudomonadota</taxon>
        <taxon>Gammaproteobacteria</taxon>
        <taxon>Alteromonadales</taxon>
        <taxon>Shewanellaceae</taxon>
        <taxon>Parashewanella</taxon>
    </lineage>
</organism>
<accession>A0A3L8PYV7</accession>
<comment type="pathway">
    <text evidence="5">Nucleotide-sugar biosynthesis; CMP-3-deoxy-D-manno-octulosonate biosynthesis; CMP-3-deoxy-D-manno-octulosonate from 3-deoxy-D-manno-octulosonate and CTP: step 1/1.</text>
</comment>
<comment type="catalytic activity">
    <reaction evidence="5">
        <text>3-deoxy-alpha-D-manno-oct-2-ulosonate + CTP = CMP-3-deoxy-beta-D-manno-octulosonate + diphosphate</text>
        <dbReference type="Rhea" id="RHEA:23448"/>
        <dbReference type="ChEBI" id="CHEBI:33019"/>
        <dbReference type="ChEBI" id="CHEBI:37563"/>
        <dbReference type="ChEBI" id="CHEBI:85986"/>
        <dbReference type="ChEBI" id="CHEBI:85987"/>
        <dbReference type="EC" id="2.7.7.38"/>
    </reaction>
</comment>
<comment type="similarity">
    <text evidence="5">Belongs to the KdsB family.</text>
</comment>
<dbReference type="GO" id="GO:0009103">
    <property type="term" value="P:lipopolysaccharide biosynthetic process"/>
    <property type="evidence" value="ECO:0007669"/>
    <property type="project" value="UniProtKB-UniRule"/>
</dbReference>
<dbReference type="GO" id="GO:0033468">
    <property type="term" value="P:CMP-keto-3-deoxy-D-manno-octulosonic acid biosynthetic process"/>
    <property type="evidence" value="ECO:0007669"/>
    <property type="project" value="UniProtKB-UniRule"/>
</dbReference>
<dbReference type="HAMAP" id="MF_00057">
    <property type="entry name" value="KdsB"/>
    <property type="match status" value="1"/>
</dbReference>
<dbReference type="NCBIfam" id="NF003950">
    <property type="entry name" value="PRK05450.1-3"/>
    <property type="match status" value="1"/>
</dbReference>
<dbReference type="RefSeq" id="WP_121839441.1">
    <property type="nucleotide sequence ID" value="NZ_ML014788.1"/>
</dbReference>
<dbReference type="Gene3D" id="3.90.550.10">
    <property type="entry name" value="Spore Coat Polysaccharide Biosynthesis Protein SpsA, Chain A"/>
    <property type="match status" value="1"/>
</dbReference>
<dbReference type="Proteomes" id="UP000281474">
    <property type="component" value="Unassembled WGS sequence"/>
</dbReference>
<evidence type="ECO:0000256" key="1">
    <source>
        <dbReference type="ARBA" id="ARBA00004370"/>
    </source>
</evidence>
<comment type="caution">
    <text evidence="6">The sequence shown here is derived from an EMBL/GenBank/DDBJ whole genome shotgun (WGS) entry which is preliminary data.</text>
</comment>
<dbReference type="NCBIfam" id="NF009905">
    <property type="entry name" value="PRK13368.1"/>
    <property type="match status" value="1"/>
</dbReference>
<name>A0A3L8PYV7_9GAMM</name>
<dbReference type="AlphaFoldDB" id="A0A3L8PYV7"/>
<dbReference type="CDD" id="cd02517">
    <property type="entry name" value="CMP-KDO-Synthetase"/>
    <property type="match status" value="1"/>
</dbReference>
<dbReference type="InterPro" id="IPR003329">
    <property type="entry name" value="Cytidylyl_trans"/>
</dbReference>
<keyword evidence="3 5" id="KW-0548">Nucleotidyltransferase</keyword>
<dbReference type="EMBL" id="QZEI01000039">
    <property type="protein sequence ID" value="RLV59272.1"/>
    <property type="molecule type" value="Genomic_DNA"/>
</dbReference>
<gene>
    <name evidence="5 6" type="primary">kdsB</name>
    <name evidence="6" type="ORF">D5018_13055</name>
</gene>
<dbReference type="NCBIfam" id="NF003952">
    <property type="entry name" value="PRK05450.1-5"/>
    <property type="match status" value="1"/>
</dbReference>
<evidence type="ECO:0000256" key="2">
    <source>
        <dbReference type="ARBA" id="ARBA00022679"/>
    </source>
</evidence>
<dbReference type="EC" id="2.7.7.38" evidence="5"/>
<dbReference type="UniPathway" id="UPA00358">
    <property type="reaction ID" value="UER00476"/>
</dbReference>
<dbReference type="InterPro" id="IPR004528">
    <property type="entry name" value="KdsB"/>
</dbReference>
<dbReference type="PANTHER" id="PTHR42866:SF2">
    <property type="entry name" value="3-DEOXY-MANNO-OCTULOSONATE CYTIDYLYLTRANSFERASE, MITOCHONDRIAL"/>
    <property type="match status" value="1"/>
</dbReference>
<dbReference type="SUPFAM" id="SSF53448">
    <property type="entry name" value="Nucleotide-diphospho-sugar transferases"/>
    <property type="match status" value="1"/>
</dbReference>
<reference evidence="6 7" key="1">
    <citation type="submission" date="2018-09" db="EMBL/GenBank/DDBJ databases">
        <title>Phylogeny of the Shewanellaceae, and recommendation for two new genera, Pseudoshewanella and Parashewanella.</title>
        <authorList>
            <person name="Wang G."/>
        </authorList>
    </citation>
    <scope>NUCLEOTIDE SEQUENCE [LARGE SCALE GENOMIC DNA]</scope>
    <source>
        <strain evidence="6 7">C51</strain>
    </source>
</reference>